<evidence type="ECO:0000256" key="5">
    <source>
        <dbReference type="SAM" id="MobiDB-lite"/>
    </source>
</evidence>
<feature type="domain" description="EamA" evidence="7">
    <location>
        <begin position="252"/>
        <end position="391"/>
    </location>
</feature>
<dbReference type="Proteomes" id="UP000195570">
    <property type="component" value="Unassembled WGS sequence"/>
</dbReference>
<feature type="transmembrane region" description="Helical" evidence="6">
    <location>
        <begin position="222"/>
        <end position="240"/>
    </location>
</feature>
<reference evidence="8" key="1">
    <citation type="submission" date="2016-09" db="EMBL/GenBank/DDBJ databases">
        <authorList>
            <person name="Hebert L."/>
            <person name="Moumen B."/>
        </authorList>
    </citation>
    <scope>NUCLEOTIDE SEQUENCE [LARGE SCALE GENOMIC DNA]</scope>
    <source>
        <strain evidence="8">OVI</strain>
    </source>
</reference>
<evidence type="ECO:0000313" key="9">
    <source>
        <dbReference type="Proteomes" id="UP000195570"/>
    </source>
</evidence>
<feature type="transmembrane region" description="Helical" evidence="6">
    <location>
        <begin position="84"/>
        <end position="104"/>
    </location>
</feature>
<feature type="transmembrane region" description="Helical" evidence="6">
    <location>
        <begin position="341"/>
        <end position="362"/>
    </location>
</feature>
<evidence type="ECO:0000313" key="8">
    <source>
        <dbReference type="EMBL" id="SCU65209.1"/>
    </source>
</evidence>
<dbReference type="EMBL" id="CZPT02000244">
    <property type="protein sequence ID" value="SCU65209.1"/>
    <property type="molecule type" value="Genomic_DNA"/>
</dbReference>
<keyword evidence="3 6" id="KW-1133">Transmembrane helix</keyword>
<evidence type="ECO:0000256" key="6">
    <source>
        <dbReference type="SAM" id="Phobius"/>
    </source>
</evidence>
<comment type="caution">
    <text evidence="8">The sequence shown here is derived from an EMBL/GenBank/DDBJ whole genome shotgun (WGS) entry which is preliminary data.</text>
</comment>
<feature type="transmembrane region" description="Helical" evidence="6">
    <location>
        <begin position="166"/>
        <end position="184"/>
    </location>
</feature>
<feature type="transmembrane region" description="Helical" evidence="6">
    <location>
        <begin position="47"/>
        <end position="72"/>
    </location>
</feature>
<dbReference type="GO" id="GO:0016020">
    <property type="term" value="C:membrane"/>
    <property type="evidence" value="ECO:0007669"/>
    <property type="project" value="UniProtKB-SubCell"/>
</dbReference>
<evidence type="ECO:0000256" key="4">
    <source>
        <dbReference type="ARBA" id="ARBA00023136"/>
    </source>
</evidence>
<proteinExistence type="predicted"/>
<feature type="region of interest" description="Disordered" evidence="5">
    <location>
        <begin position="132"/>
        <end position="154"/>
    </location>
</feature>
<feature type="transmembrane region" description="Helical" evidence="6">
    <location>
        <begin position="282"/>
        <end position="306"/>
    </location>
</feature>
<dbReference type="GeneID" id="92374090"/>
<dbReference type="PANTHER" id="PTHR23051:SF0">
    <property type="entry name" value="SOLUTE CARRIER FAMILY 35 MEMBER F5"/>
    <property type="match status" value="1"/>
</dbReference>
<comment type="subcellular location">
    <subcellularLocation>
        <location evidence="1">Membrane</location>
        <topology evidence="1">Multi-pass membrane protein</topology>
    </subcellularLocation>
</comment>
<protein>
    <submittedName>
        <fullName evidence="8">EamA-like transporter family, putative</fullName>
    </submittedName>
</protein>
<feature type="transmembrane region" description="Helical" evidence="6">
    <location>
        <begin position="374"/>
        <end position="393"/>
    </location>
</feature>
<keyword evidence="2 6" id="KW-0812">Transmembrane</keyword>
<feature type="domain" description="EamA" evidence="7">
    <location>
        <begin position="167"/>
        <end position="237"/>
    </location>
</feature>
<gene>
    <name evidence="8" type="ORF">TEOVI_000015000</name>
</gene>
<evidence type="ECO:0000256" key="3">
    <source>
        <dbReference type="ARBA" id="ARBA00022989"/>
    </source>
</evidence>
<feature type="transmembrane region" description="Helical" evidence="6">
    <location>
        <begin position="196"/>
        <end position="215"/>
    </location>
</feature>
<dbReference type="InterPro" id="IPR000620">
    <property type="entry name" value="EamA_dom"/>
</dbReference>
<evidence type="ECO:0000259" key="7">
    <source>
        <dbReference type="Pfam" id="PF00892"/>
    </source>
</evidence>
<dbReference type="InterPro" id="IPR037185">
    <property type="entry name" value="EmrE-like"/>
</dbReference>
<organism evidence="8 9">
    <name type="scientific">Trypanosoma equiperdum</name>
    <dbReference type="NCBI Taxonomy" id="5694"/>
    <lineage>
        <taxon>Eukaryota</taxon>
        <taxon>Discoba</taxon>
        <taxon>Euglenozoa</taxon>
        <taxon>Kinetoplastea</taxon>
        <taxon>Metakinetoplastina</taxon>
        <taxon>Trypanosomatida</taxon>
        <taxon>Trypanosomatidae</taxon>
        <taxon>Trypanosoma</taxon>
    </lineage>
</organism>
<feature type="transmembrane region" description="Helical" evidence="6">
    <location>
        <begin position="252"/>
        <end position="270"/>
    </location>
</feature>
<dbReference type="SUPFAM" id="SSF103481">
    <property type="entry name" value="Multidrug resistance efflux transporter EmrE"/>
    <property type="match status" value="1"/>
</dbReference>
<dbReference type="VEuPathDB" id="TriTrypDB:TEOVI_000015000"/>
<dbReference type="Pfam" id="PF00892">
    <property type="entry name" value="EamA"/>
    <property type="match status" value="2"/>
</dbReference>
<name>A0A1G4I0N9_TRYEQ</name>
<keyword evidence="9" id="KW-1185">Reference proteome</keyword>
<dbReference type="AlphaFoldDB" id="A0A1G4I0N9"/>
<dbReference type="PANTHER" id="PTHR23051">
    <property type="entry name" value="SOLUTE CARRIER FAMILY 35, MEMBER F5"/>
    <property type="match status" value="1"/>
</dbReference>
<evidence type="ECO:0000256" key="2">
    <source>
        <dbReference type="ARBA" id="ARBA00022692"/>
    </source>
</evidence>
<feature type="transmembrane region" description="Helical" evidence="6">
    <location>
        <begin position="312"/>
        <end position="329"/>
    </location>
</feature>
<evidence type="ECO:0000256" key="1">
    <source>
        <dbReference type="ARBA" id="ARBA00004141"/>
    </source>
</evidence>
<accession>A0A1G4I0N9</accession>
<dbReference type="RefSeq" id="XP_067076845.1">
    <property type="nucleotide sequence ID" value="XM_067220744.1"/>
</dbReference>
<keyword evidence="4 6" id="KW-0472">Membrane</keyword>
<sequence>MASQNAATNGDGVTAYRTESASLMNDNKRRNDKQTEDQRPPFTVGSYALGIVMILCVAVIWTYASVLIQYIYEAEEYEKPYFMTYFNTNTFAVNNIGFLLLSSWRRLPWKNGERTSSLVIYDDALKRTFVSGASAPDNEPADGADVSRGGPQSEAERIRPYSKFRVFKCAAFFCPIWFLANSLFNASLAATSVSSVTVLSNTSAIWTFLLSLIFFNQKATWPCLLAMTMTIIGACLVGFSDAENTENETVGGDIYALLAAIFYAVYTSIIRWHASDDDRYSILMLFGFVGALNTILFWPLLLIFHFTDFETFQTPGGIQFALLLANALVGTNLSEVLWARAVLLTSPTAATLGLTLTTPLAMTSDLLIKQKSFNAMYIIGAVLLTLGFICFNLEQQLMKLLKGSRSS</sequence>